<dbReference type="AlphaFoldDB" id="A0A3S4X873"/>
<evidence type="ECO:0000313" key="1">
    <source>
        <dbReference type="EMBL" id="VEI74733.1"/>
    </source>
</evidence>
<dbReference type="Pfam" id="PF06252">
    <property type="entry name" value="GemA"/>
    <property type="match status" value="1"/>
</dbReference>
<gene>
    <name evidence="1" type="ORF">NCTC10643_00245</name>
</gene>
<reference evidence="1" key="1">
    <citation type="submission" date="2018-12" db="EMBL/GenBank/DDBJ databases">
        <authorList>
            <consortium name="Pathogen Informatics"/>
        </authorList>
    </citation>
    <scope>NUCLEOTIDE SEQUENCE [LARGE SCALE GENOMIC DNA]</scope>
    <source>
        <strain evidence="1">NCTC10643</strain>
    </source>
</reference>
<dbReference type="RefSeq" id="WP_126301197.1">
    <property type="nucleotide sequence ID" value="NZ_LR134495.1"/>
</dbReference>
<organism evidence="1 2">
    <name type="scientific">Mannheimia haemolytica</name>
    <name type="common">Pasteurella haemolytica</name>
    <dbReference type="NCBI Taxonomy" id="75985"/>
    <lineage>
        <taxon>Bacteria</taxon>
        <taxon>Pseudomonadati</taxon>
        <taxon>Pseudomonadota</taxon>
        <taxon>Gammaproteobacteria</taxon>
        <taxon>Pasteurellales</taxon>
        <taxon>Pasteurellaceae</taxon>
        <taxon>Mannheimia</taxon>
    </lineage>
</organism>
<evidence type="ECO:0000313" key="2">
    <source>
        <dbReference type="Proteomes" id="UP000271188"/>
    </source>
</evidence>
<protein>
    <submittedName>
        <fullName evidence="1">Mu-like prophage protein gp16</fullName>
    </submittedName>
</protein>
<sequence length="141" mass="16342">MQPQTRKQMIQKIHIGKNELKLDDNAYKMLLLEAVDKPSCSMMTDSELMTVLQTMKAKGFVVKSKKYNKRPTASNTAQHRQGLMNKIGALLYQSQKPWDYAHAIAKRSFGIERVQWLTDDQLHKLVQMLASYNHRHGLRTK</sequence>
<name>A0A3S4X873_MANHA</name>
<dbReference type="InterPro" id="IPR009363">
    <property type="entry name" value="Phage_Mu_Gp16"/>
</dbReference>
<dbReference type="Proteomes" id="UP000271188">
    <property type="component" value="Chromosome"/>
</dbReference>
<accession>A0A3S4X873</accession>
<proteinExistence type="predicted"/>
<dbReference type="EMBL" id="LR134495">
    <property type="protein sequence ID" value="VEI74733.1"/>
    <property type="molecule type" value="Genomic_DNA"/>
</dbReference>